<name>A0A6P6DEC1_OCTDE</name>
<organism evidence="1 2">
    <name type="scientific">Octodon degus</name>
    <name type="common">Degu</name>
    <name type="synonym">Sciurus degus</name>
    <dbReference type="NCBI Taxonomy" id="10160"/>
    <lineage>
        <taxon>Eukaryota</taxon>
        <taxon>Metazoa</taxon>
        <taxon>Chordata</taxon>
        <taxon>Craniata</taxon>
        <taxon>Vertebrata</taxon>
        <taxon>Euteleostomi</taxon>
        <taxon>Mammalia</taxon>
        <taxon>Eutheria</taxon>
        <taxon>Euarchontoglires</taxon>
        <taxon>Glires</taxon>
        <taxon>Rodentia</taxon>
        <taxon>Hystricomorpha</taxon>
        <taxon>Octodontidae</taxon>
        <taxon>Octodon</taxon>
    </lineage>
</organism>
<sequence length="259" mass="28337">MVLGNLKTLQVVDLCLPSGARSLMSYTWSTPYHRCQYTQLPVADAGTHYQREKGAQREPSKKRPEHFSYQFLDGDKPCVVQGGQHHRKLLLLAPSDFSIYFHPLSHTPRSKPESPSTLKPGFIVVPALFSSHGVFDLPYTTSDLAVIAPQEIAVGAGRQGRTGCQLGGRGEMTACPCPAMLLSTLGTQHAQRTPRTCCPTHTHLGPPLSPDSLSRLPSYSYFLWAASRSSKTLTAFQLGEGESFPVRIPVCPGDGFWLS</sequence>
<dbReference type="RefSeq" id="XP_023557938.1">
    <property type="nucleotide sequence ID" value="XM_023702170.1"/>
</dbReference>
<dbReference type="Proteomes" id="UP000515203">
    <property type="component" value="Unplaced"/>
</dbReference>
<protein>
    <submittedName>
        <fullName evidence="2">Uncharacterized protein LOC111812862</fullName>
    </submittedName>
</protein>
<evidence type="ECO:0000313" key="2">
    <source>
        <dbReference type="RefSeq" id="XP_023557938.1"/>
    </source>
</evidence>
<dbReference type="GeneID" id="111812862"/>
<gene>
    <name evidence="2" type="primary">LOC111812862</name>
</gene>
<keyword evidence="1" id="KW-1185">Reference proteome</keyword>
<proteinExistence type="predicted"/>
<reference evidence="2" key="1">
    <citation type="submission" date="2025-08" db="UniProtKB">
        <authorList>
            <consortium name="RefSeq"/>
        </authorList>
    </citation>
    <scope>IDENTIFICATION</scope>
</reference>
<dbReference type="AlphaFoldDB" id="A0A6P6DEC1"/>
<dbReference type="InParanoid" id="A0A6P6DEC1"/>
<accession>A0A6P6DEC1</accession>
<evidence type="ECO:0000313" key="1">
    <source>
        <dbReference type="Proteomes" id="UP000515203"/>
    </source>
</evidence>